<evidence type="ECO:0000259" key="1">
    <source>
        <dbReference type="Pfam" id="PF07727"/>
    </source>
</evidence>
<proteinExistence type="predicted"/>
<dbReference type="CDD" id="cd09272">
    <property type="entry name" value="RNase_HI_RT_Ty1"/>
    <property type="match status" value="1"/>
</dbReference>
<comment type="caution">
    <text evidence="2">The sequence shown here is derived from an EMBL/GenBank/DDBJ whole genome shotgun (WGS) entry which is preliminary data.</text>
</comment>
<dbReference type="PANTHER" id="PTHR11439">
    <property type="entry name" value="GAG-POL-RELATED RETROTRANSPOSON"/>
    <property type="match status" value="1"/>
</dbReference>
<sequence>MLNKALYGLKQAPRAWFDKLKSFLLSIGFQESYSDTSFFFSRKGSQLLIILVYVDDLLITGDDAVMVDHIIQKLNSAFSLKHLGEVNYFLGLEAHKTSQGYLLNQTKYINDLLHKTNMSGCTPCPTPYCSNHKLKLNDSPSFVNPSLYRSTIGALQYLTITRPDLSFIVNKLSQFLHSPTSNHWVACKRVLRYLKGSSSTGLIFGASPTLHLTAFSNADWGSNLDDRKSTSGHCVFLGHNLIAWSSKKQSVVGRSSTEAEYRALASVTTEVVWIKSLFVELGFTLKSPTVIWCDNESAISLASNPVFHAKTKHIEIDVHYIRDKVCQQEVDVRYVPSKDQVADTFT</sequence>
<dbReference type="SUPFAM" id="SSF56672">
    <property type="entry name" value="DNA/RNA polymerases"/>
    <property type="match status" value="1"/>
</dbReference>
<accession>A0ABR0URG3</accession>
<organism evidence="2 3">
    <name type="scientific">Rehmannia glutinosa</name>
    <name type="common">Chinese foxglove</name>
    <dbReference type="NCBI Taxonomy" id="99300"/>
    <lineage>
        <taxon>Eukaryota</taxon>
        <taxon>Viridiplantae</taxon>
        <taxon>Streptophyta</taxon>
        <taxon>Embryophyta</taxon>
        <taxon>Tracheophyta</taxon>
        <taxon>Spermatophyta</taxon>
        <taxon>Magnoliopsida</taxon>
        <taxon>eudicotyledons</taxon>
        <taxon>Gunneridae</taxon>
        <taxon>Pentapetalae</taxon>
        <taxon>asterids</taxon>
        <taxon>lamiids</taxon>
        <taxon>Lamiales</taxon>
        <taxon>Orobanchaceae</taxon>
        <taxon>Rehmannieae</taxon>
        <taxon>Rehmannia</taxon>
    </lineage>
</organism>
<reference evidence="2 3" key="1">
    <citation type="journal article" date="2021" name="Comput. Struct. Biotechnol. J.">
        <title>De novo genome assembly of the potent medicinal plant Rehmannia glutinosa using nanopore technology.</title>
        <authorList>
            <person name="Ma L."/>
            <person name="Dong C."/>
            <person name="Song C."/>
            <person name="Wang X."/>
            <person name="Zheng X."/>
            <person name="Niu Y."/>
            <person name="Chen S."/>
            <person name="Feng W."/>
        </authorList>
    </citation>
    <scope>NUCLEOTIDE SEQUENCE [LARGE SCALE GENOMIC DNA]</scope>
    <source>
        <strain evidence="2">DH-2019</strain>
    </source>
</reference>
<dbReference type="InterPro" id="IPR013103">
    <property type="entry name" value="RVT_2"/>
</dbReference>
<dbReference type="Proteomes" id="UP001318860">
    <property type="component" value="Unassembled WGS sequence"/>
</dbReference>
<protein>
    <recommendedName>
        <fullName evidence="1">Reverse transcriptase Ty1/copia-type domain-containing protein</fullName>
    </recommendedName>
</protein>
<dbReference type="EMBL" id="JABTTQ020002282">
    <property type="protein sequence ID" value="KAK6124927.1"/>
    <property type="molecule type" value="Genomic_DNA"/>
</dbReference>
<evidence type="ECO:0000313" key="3">
    <source>
        <dbReference type="Proteomes" id="UP001318860"/>
    </source>
</evidence>
<gene>
    <name evidence="2" type="ORF">DH2020_041338</name>
</gene>
<feature type="domain" description="Reverse transcriptase Ty1/copia-type" evidence="1">
    <location>
        <begin position="2"/>
        <end position="128"/>
    </location>
</feature>
<dbReference type="PANTHER" id="PTHR11439:SF467">
    <property type="entry name" value="INTEGRASE CATALYTIC DOMAIN-CONTAINING PROTEIN"/>
    <property type="match status" value="1"/>
</dbReference>
<dbReference type="Pfam" id="PF07727">
    <property type="entry name" value="RVT_2"/>
    <property type="match status" value="1"/>
</dbReference>
<dbReference type="InterPro" id="IPR043502">
    <property type="entry name" value="DNA/RNA_pol_sf"/>
</dbReference>
<name>A0ABR0URG3_REHGL</name>
<keyword evidence="3" id="KW-1185">Reference proteome</keyword>
<evidence type="ECO:0000313" key="2">
    <source>
        <dbReference type="EMBL" id="KAK6124927.1"/>
    </source>
</evidence>